<dbReference type="Proteomes" id="UP001597337">
    <property type="component" value="Unassembled WGS sequence"/>
</dbReference>
<organism evidence="13 14">
    <name type="scientific">Thiorhodococcus fuscus</name>
    <dbReference type="NCBI Taxonomy" id="527200"/>
    <lineage>
        <taxon>Bacteria</taxon>
        <taxon>Pseudomonadati</taxon>
        <taxon>Pseudomonadota</taxon>
        <taxon>Gammaproteobacteria</taxon>
        <taxon>Chromatiales</taxon>
        <taxon>Chromatiaceae</taxon>
        <taxon>Thiorhodococcus</taxon>
    </lineage>
</organism>
<evidence type="ECO:0000256" key="9">
    <source>
        <dbReference type="PROSITE-ProRule" id="PRU00284"/>
    </source>
</evidence>
<protein>
    <submittedName>
        <fullName evidence="13">Methyl-accepting chemotaxis protein</fullName>
    </submittedName>
</protein>
<evidence type="ECO:0000259" key="10">
    <source>
        <dbReference type="PROSITE" id="PS50111"/>
    </source>
</evidence>
<feature type="domain" description="Methyl-accepting transducer" evidence="10">
    <location>
        <begin position="291"/>
        <end position="527"/>
    </location>
</feature>
<dbReference type="PANTHER" id="PTHR32089:SF119">
    <property type="entry name" value="METHYL-ACCEPTING CHEMOTAXIS PROTEIN CTPL"/>
    <property type="match status" value="1"/>
</dbReference>
<dbReference type="CDD" id="cd06225">
    <property type="entry name" value="HAMP"/>
    <property type="match status" value="1"/>
</dbReference>
<dbReference type="SMART" id="SM01049">
    <property type="entry name" value="Cache_2"/>
    <property type="match status" value="1"/>
</dbReference>
<dbReference type="InterPro" id="IPR033480">
    <property type="entry name" value="sCache_2"/>
</dbReference>
<dbReference type="EMBL" id="JBHUHX010000013">
    <property type="protein sequence ID" value="MFD2111405.1"/>
    <property type="molecule type" value="Genomic_DNA"/>
</dbReference>
<dbReference type="PROSITE" id="PS50192">
    <property type="entry name" value="T_SNARE"/>
    <property type="match status" value="1"/>
</dbReference>
<dbReference type="RefSeq" id="WP_386024670.1">
    <property type="nucleotide sequence ID" value="NZ_JBHUHX010000013.1"/>
</dbReference>
<comment type="caution">
    <text evidence="13">The sequence shown here is derived from an EMBL/GenBank/DDBJ whole genome shotgun (WGS) entry which is preliminary data.</text>
</comment>
<evidence type="ECO:0000256" key="4">
    <source>
        <dbReference type="ARBA" id="ARBA00022692"/>
    </source>
</evidence>
<keyword evidence="6" id="KW-0472">Membrane</keyword>
<dbReference type="PROSITE" id="PS50111">
    <property type="entry name" value="CHEMOTAXIS_TRANSDUC_2"/>
    <property type="match status" value="1"/>
</dbReference>
<evidence type="ECO:0000313" key="13">
    <source>
        <dbReference type="EMBL" id="MFD2111405.1"/>
    </source>
</evidence>
<keyword evidence="2" id="KW-1003">Cell membrane</keyword>
<dbReference type="InterPro" id="IPR000727">
    <property type="entry name" value="T_SNARE_dom"/>
</dbReference>
<dbReference type="SUPFAM" id="SSF58104">
    <property type="entry name" value="Methyl-accepting chemotaxis protein (MCP) signaling domain"/>
    <property type="match status" value="1"/>
</dbReference>
<keyword evidence="14" id="KW-1185">Reference proteome</keyword>
<dbReference type="Gene3D" id="1.10.287.950">
    <property type="entry name" value="Methyl-accepting chemotaxis protein"/>
    <property type="match status" value="1"/>
</dbReference>
<dbReference type="PANTHER" id="PTHR32089">
    <property type="entry name" value="METHYL-ACCEPTING CHEMOTAXIS PROTEIN MCPB"/>
    <property type="match status" value="1"/>
</dbReference>
<evidence type="ECO:0000259" key="12">
    <source>
        <dbReference type="PROSITE" id="PS50885"/>
    </source>
</evidence>
<proteinExistence type="inferred from homology"/>
<feature type="domain" description="T-SNARE coiled-coil homology" evidence="11">
    <location>
        <begin position="478"/>
        <end position="540"/>
    </location>
</feature>
<dbReference type="SMART" id="SM00304">
    <property type="entry name" value="HAMP"/>
    <property type="match status" value="1"/>
</dbReference>
<evidence type="ECO:0000256" key="6">
    <source>
        <dbReference type="ARBA" id="ARBA00023136"/>
    </source>
</evidence>
<evidence type="ECO:0000313" key="14">
    <source>
        <dbReference type="Proteomes" id="UP001597337"/>
    </source>
</evidence>
<evidence type="ECO:0000256" key="2">
    <source>
        <dbReference type="ARBA" id="ARBA00022475"/>
    </source>
</evidence>
<dbReference type="Pfam" id="PF17200">
    <property type="entry name" value="sCache_2"/>
    <property type="match status" value="1"/>
</dbReference>
<keyword evidence="5" id="KW-1133">Transmembrane helix</keyword>
<keyword evidence="7 9" id="KW-0807">Transducer</keyword>
<dbReference type="Gene3D" id="3.30.450.20">
    <property type="entry name" value="PAS domain"/>
    <property type="match status" value="1"/>
</dbReference>
<name>A0ABW4Y5P4_9GAMM</name>
<feature type="domain" description="HAMP" evidence="12">
    <location>
        <begin position="232"/>
        <end position="286"/>
    </location>
</feature>
<dbReference type="Pfam" id="PF00015">
    <property type="entry name" value="MCPsignal"/>
    <property type="match status" value="1"/>
</dbReference>
<evidence type="ECO:0000256" key="5">
    <source>
        <dbReference type="ARBA" id="ARBA00022989"/>
    </source>
</evidence>
<dbReference type="Pfam" id="PF00672">
    <property type="entry name" value="HAMP"/>
    <property type="match status" value="1"/>
</dbReference>
<accession>A0ABW4Y5P4</accession>
<dbReference type="InterPro" id="IPR004089">
    <property type="entry name" value="MCPsignal_dom"/>
</dbReference>
<gene>
    <name evidence="13" type="ORF">ACFSJC_06090</name>
</gene>
<evidence type="ECO:0000256" key="3">
    <source>
        <dbReference type="ARBA" id="ARBA00022519"/>
    </source>
</evidence>
<dbReference type="CDD" id="cd11386">
    <property type="entry name" value="MCP_signal"/>
    <property type="match status" value="1"/>
</dbReference>
<dbReference type="InterPro" id="IPR003660">
    <property type="entry name" value="HAMP_dom"/>
</dbReference>
<keyword evidence="4" id="KW-0812">Transmembrane</keyword>
<reference evidence="14" key="1">
    <citation type="journal article" date="2019" name="Int. J. Syst. Evol. Microbiol.">
        <title>The Global Catalogue of Microorganisms (GCM) 10K type strain sequencing project: providing services to taxonomists for standard genome sequencing and annotation.</title>
        <authorList>
            <consortium name="The Broad Institute Genomics Platform"/>
            <consortium name="The Broad Institute Genome Sequencing Center for Infectious Disease"/>
            <person name="Wu L."/>
            <person name="Ma J."/>
        </authorList>
    </citation>
    <scope>NUCLEOTIDE SEQUENCE [LARGE SCALE GENOMIC DNA]</scope>
    <source>
        <strain evidence="14">KACC 12597</strain>
    </source>
</reference>
<keyword evidence="3" id="KW-0997">Cell inner membrane</keyword>
<dbReference type="PROSITE" id="PS50885">
    <property type="entry name" value="HAMP"/>
    <property type="match status" value="1"/>
</dbReference>
<comment type="similarity">
    <text evidence="8">Belongs to the methyl-accepting chemotaxis (MCP) protein family.</text>
</comment>
<dbReference type="SMART" id="SM00283">
    <property type="entry name" value="MA"/>
    <property type="match status" value="1"/>
</dbReference>
<evidence type="ECO:0000256" key="8">
    <source>
        <dbReference type="ARBA" id="ARBA00029447"/>
    </source>
</evidence>
<comment type="subcellular location">
    <subcellularLocation>
        <location evidence="1">Cell inner membrane</location>
        <topology evidence="1">Multi-pass membrane protein</topology>
    </subcellularLocation>
</comment>
<evidence type="ECO:0000256" key="1">
    <source>
        <dbReference type="ARBA" id="ARBA00004429"/>
    </source>
</evidence>
<sequence length="563" mass="60817">MMKTKTLSIRSKILLVAITPILLVVGLLLTQTISSERQAGVERIEKTRALLMAEKAAQLKSYVELAISSIKKIYDAAGPEDTAAQERAKTILRELSFGTDGYIFAYSYDGTNQVLGPKPELEGKNLIALQDKDGKPLIRSMIEQGRAGGGTYMYKWDKPSTNGLVDKLSYVGPLDKWQWIVGTGIYIDDIDETVARIEKQVDQSITARIIKTTSLAALLIVLALAASIWLSTRITRPLTHTSAALLEIADGDRDLTRRLKEETTDEVGKLSSGFNHFVAEIHRIIQSVDTVTKRLAAAAEQMRYNADQANTAAQKQRQGTDQIAVAINQMTATVQEVAHNASEAAQAAESAETKVQEGISTVDGTISCIGELARLSDDAADMARTLSTESTHIGSVLDVIRGIAEQTNLLALNAAIEAARAGEQGRGFAVVADEVRTLASRTQQSTLEIQDMTQRLQSGTSDTVEMMTRSAEQTKQAVEIAERAGDSLRAISEAVGTITTMNTQIATAAEEQGAVAEEINRNVTHISDTADHSERAAKSSAETAREVSELGGDLRDLVGNFKI</sequence>
<evidence type="ECO:0000259" key="11">
    <source>
        <dbReference type="PROSITE" id="PS50192"/>
    </source>
</evidence>
<evidence type="ECO:0000256" key="7">
    <source>
        <dbReference type="ARBA" id="ARBA00023224"/>
    </source>
</evidence>